<reference evidence="6 7" key="1">
    <citation type="submission" date="2021-06" db="EMBL/GenBank/DDBJ databases">
        <title>Halomicroarcula sp. a new haloarchaeum isolated from saline soil.</title>
        <authorList>
            <person name="Duran-Viseras A."/>
            <person name="Sanchez-Porro C."/>
            <person name="Ventosa A."/>
        </authorList>
    </citation>
    <scope>NUCLEOTIDE SEQUENCE [LARGE SCALE GENOMIC DNA]</scope>
    <source>
        <strain evidence="6 7">F13</strain>
    </source>
</reference>
<keyword evidence="7" id="KW-1185">Reference proteome</keyword>
<keyword evidence="2 5" id="KW-0812">Transmembrane</keyword>
<evidence type="ECO:0000256" key="4">
    <source>
        <dbReference type="ARBA" id="ARBA00023136"/>
    </source>
</evidence>
<accession>A0AAW4PRX7</accession>
<proteinExistence type="predicted"/>
<evidence type="ECO:0000256" key="5">
    <source>
        <dbReference type="SAM" id="Phobius"/>
    </source>
</evidence>
<comment type="caution">
    <text evidence="6">The sequence shown here is derived from an EMBL/GenBank/DDBJ whole genome shotgun (WGS) entry which is preliminary data.</text>
</comment>
<feature type="transmembrane region" description="Helical" evidence="5">
    <location>
        <begin position="206"/>
        <end position="225"/>
    </location>
</feature>
<feature type="transmembrane region" description="Helical" evidence="5">
    <location>
        <begin position="86"/>
        <end position="109"/>
    </location>
</feature>
<keyword evidence="3 5" id="KW-1133">Transmembrane helix</keyword>
<sequence>MSSTFDRSTLNAGATVDRNISKIIGMGTALVAVNILVMLGLSYTPIAPLGAALFSSFFVGIAVFAVTVGGGFWIATKGVERGSMGLAGVGVLLIQGGYGLFGAAILYIYGGGLRVPALGITTVVTGAITAVVATVVFKSNYDFSGWQRYAFGCFIGGLVVGAAGVFLNPILLVVAGLLFFLGFVVDLTYEIWAVRENRYASDLRNAIGIYVAVMGVFVHVLQWVLRILSMLNR</sequence>
<evidence type="ECO:0000313" key="6">
    <source>
        <dbReference type="EMBL" id="MBX0323748.1"/>
    </source>
</evidence>
<dbReference type="GO" id="GO:0016020">
    <property type="term" value="C:membrane"/>
    <property type="evidence" value="ECO:0007669"/>
    <property type="project" value="UniProtKB-SubCell"/>
</dbReference>
<dbReference type="RefSeq" id="WP_220618715.1">
    <property type="nucleotide sequence ID" value="NZ_RKLR01000004.1"/>
</dbReference>
<dbReference type="InterPro" id="IPR006214">
    <property type="entry name" value="Bax_inhibitor_1-related"/>
</dbReference>
<dbReference type="Pfam" id="PF01027">
    <property type="entry name" value="Bax1-I"/>
    <property type="match status" value="1"/>
</dbReference>
<evidence type="ECO:0000256" key="2">
    <source>
        <dbReference type="ARBA" id="ARBA00022692"/>
    </source>
</evidence>
<keyword evidence="4 5" id="KW-0472">Membrane</keyword>
<protein>
    <submittedName>
        <fullName evidence="6">Bax inhibitor-1 family protein</fullName>
    </submittedName>
</protein>
<feature type="transmembrane region" description="Helical" evidence="5">
    <location>
        <begin position="115"/>
        <end position="137"/>
    </location>
</feature>
<feature type="transmembrane region" description="Helical" evidence="5">
    <location>
        <begin position="149"/>
        <end position="167"/>
    </location>
</feature>
<evidence type="ECO:0000256" key="1">
    <source>
        <dbReference type="ARBA" id="ARBA00004141"/>
    </source>
</evidence>
<comment type="subcellular location">
    <subcellularLocation>
        <location evidence="1">Membrane</location>
        <topology evidence="1">Multi-pass membrane protein</topology>
    </subcellularLocation>
</comment>
<evidence type="ECO:0000313" key="7">
    <source>
        <dbReference type="Proteomes" id="UP001430377"/>
    </source>
</evidence>
<organism evidence="6 7">
    <name type="scientific">Haloarcula rubra</name>
    <dbReference type="NCBI Taxonomy" id="2487747"/>
    <lineage>
        <taxon>Archaea</taxon>
        <taxon>Methanobacteriati</taxon>
        <taxon>Methanobacteriota</taxon>
        <taxon>Stenosarchaea group</taxon>
        <taxon>Halobacteria</taxon>
        <taxon>Halobacteriales</taxon>
        <taxon>Haloarculaceae</taxon>
        <taxon>Haloarcula</taxon>
    </lineage>
</organism>
<dbReference type="Proteomes" id="UP001430377">
    <property type="component" value="Unassembled WGS sequence"/>
</dbReference>
<feature type="transmembrane region" description="Helical" evidence="5">
    <location>
        <begin position="23"/>
        <end position="43"/>
    </location>
</feature>
<dbReference type="EMBL" id="RKLR01000004">
    <property type="protein sequence ID" value="MBX0323748.1"/>
    <property type="molecule type" value="Genomic_DNA"/>
</dbReference>
<dbReference type="AlphaFoldDB" id="A0AAW4PRX7"/>
<name>A0AAW4PRX7_9EURY</name>
<feature type="transmembrane region" description="Helical" evidence="5">
    <location>
        <begin position="173"/>
        <end position="194"/>
    </location>
</feature>
<feature type="transmembrane region" description="Helical" evidence="5">
    <location>
        <begin position="49"/>
        <end position="74"/>
    </location>
</feature>
<gene>
    <name evidence="6" type="ORF">EGH21_11985</name>
</gene>
<evidence type="ECO:0000256" key="3">
    <source>
        <dbReference type="ARBA" id="ARBA00022989"/>
    </source>
</evidence>